<evidence type="ECO:0000313" key="10">
    <source>
        <dbReference type="Proteomes" id="UP000593566"/>
    </source>
</evidence>
<evidence type="ECO:0000313" key="9">
    <source>
        <dbReference type="EMBL" id="KAF6229442.1"/>
    </source>
</evidence>
<name>A0A8H6KZ21_9LECA</name>
<evidence type="ECO:0000256" key="4">
    <source>
        <dbReference type="ARBA" id="ARBA00023136"/>
    </source>
</evidence>
<feature type="transmembrane region" description="Helical" evidence="7">
    <location>
        <begin position="26"/>
        <end position="46"/>
    </location>
</feature>
<dbReference type="PANTHER" id="PTHR33048:SF57">
    <property type="entry name" value="INTEGRAL MEMBRANE PROTEIN-RELATED"/>
    <property type="match status" value="1"/>
</dbReference>
<evidence type="ECO:0000256" key="3">
    <source>
        <dbReference type="ARBA" id="ARBA00022989"/>
    </source>
</evidence>
<feature type="transmembrane region" description="Helical" evidence="7">
    <location>
        <begin position="58"/>
        <end position="82"/>
    </location>
</feature>
<comment type="similarity">
    <text evidence="5">Belongs to the SAT4 family.</text>
</comment>
<evidence type="ECO:0000256" key="7">
    <source>
        <dbReference type="SAM" id="Phobius"/>
    </source>
</evidence>
<gene>
    <name evidence="9" type="ORF">HO133_007558</name>
</gene>
<dbReference type="GO" id="GO:0016020">
    <property type="term" value="C:membrane"/>
    <property type="evidence" value="ECO:0007669"/>
    <property type="project" value="UniProtKB-SubCell"/>
</dbReference>
<feature type="compositionally biased region" description="Basic and acidic residues" evidence="6">
    <location>
        <begin position="173"/>
        <end position="195"/>
    </location>
</feature>
<dbReference type="GeneID" id="59335957"/>
<reference evidence="9 10" key="1">
    <citation type="journal article" date="2020" name="Genomics">
        <title>Complete, high-quality genomes from long-read metagenomic sequencing of two wolf lichen thalli reveals enigmatic genome architecture.</title>
        <authorList>
            <person name="McKenzie S.K."/>
            <person name="Walston R.F."/>
            <person name="Allen J.L."/>
        </authorList>
    </citation>
    <scope>NUCLEOTIDE SEQUENCE [LARGE SCALE GENOMIC DNA]</scope>
    <source>
        <strain evidence="9">WasteWater1</strain>
    </source>
</reference>
<evidence type="ECO:0000256" key="5">
    <source>
        <dbReference type="ARBA" id="ARBA00038359"/>
    </source>
</evidence>
<dbReference type="AlphaFoldDB" id="A0A8H6KZ21"/>
<dbReference type="PANTHER" id="PTHR33048">
    <property type="entry name" value="PTH11-LIKE INTEGRAL MEMBRANE PROTEIN (AFU_ORTHOLOGUE AFUA_5G11245)"/>
    <property type="match status" value="1"/>
</dbReference>
<organism evidence="9 10">
    <name type="scientific">Letharia lupina</name>
    <dbReference type="NCBI Taxonomy" id="560253"/>
    <lineage>
        <taxon>Eukaryota</taxon>
        <taxon>Fungi</taxon>
        <taxon>Dikarya</taxon>
        <taxon>Ascomycota</taxon>
        <taxon>Pezizomycotina</taxon>
        <taxon>Lecanoromycetes</taxon>
        <taxon>OSLEUM clade</taxon>
        <taxon>Lecanoromycetidae</taxon>
        <taxon>Lecanorales</taxon>
        <taxon>Lecanorineae</taxon>
        <taxon>Parmeliaceae</taxon>
        <taxon>Letharia</taxon>
    </lineage>
</organism>
<dbReference type="Proteomes" id="UP000593566">
    <property type="component" value="Unassembled WGS sequence"/>
</dbReference>
<dbReference type="RefSeq" id="XP_037157084.1">
    <property type="nucleotide sequence ID" value="XM_037298449.1"/>
</dbReference>
<feature type="domain" description="Rhodopsin" evidence="8">
    <location>
        <begin position="2"/>
        <end position="87"/>
    </location>
</feature>
<comment type="caution">
    <text evidence="9">The sequence shown here is derived from an EMBL/GenBank/DDBJ whole genome shotgun (WGS) entry which is preliminary data.</text>
</comment>
<dbReference type="EMBL" id="JACCJB010000003">
    <property type="protein sequence ID" value="KAF6229442.1"/>
    <property type="molecule type" value="Genomic_DNA"/>
</dbReference>
<comment type="subcellular location">
    <subcellularLocation>
        <location evidence="1">Membrane</location>
        <topology evidence="1">Multi-pass membrane protein</topology>
    </subcellularLocation>
</comment>
<evidence type="ECO:0000256" key="1">
    <source>
        <dbReference type="ARBA" id="ARBA00004141"/>
    </source>
</evidence>
<proteinExistence type="inferred from homology"/>
<keyword evidence="3 7" id="KW-1133">Transmembrane helix</keyword>
<keyword evidence="10" id="KW-1185">Reference proteome</keyword>
<evidence type="ECO:0000256" key="6">
    <source>
        <dbReference type="SAM" id="MobiDB-lite"/>
    </source>
</evidence>
<dbReference type="InterPro" id="IPR052337">
    <property type="entry name" value="SAT4-like"/>
</dbReference>
<keyword evidence="2 7" id="KW-0812">Transmembrane</keyword>
<evidence type="ECO:0000256" key="2">
    <source>
        <dbReference type="ARBA" id="ARBA00022692"/>
    </source>
</evidence>
<dbReference type="Pfam" id="PF20684">
    <property type="entry name" value="Fung_rhodopsin"/>
    <property type="match status" value="1"/>
</dbReference>
<feature type="region of interest" description="Disordered" evidence="6">
    <location>
        <begin position="144"/>
        <end position="195"/>
    </location>
</feature>
<dbReference type="InterPro" id="IPR049326">
    <property type="entry name" value="Rhodopsin_dom_fungi"/>
</dbReference>
<accession>A0A8H6KZ21</accession>
<protein>
    <recommendedName>
        <fullName evidence="8">Rhodopsin domain-containing protein</fullName>
    </recommendedName>
</protein>
<keyword evidence="4 7" id="KW-0472">Membrane</keyword>
<sequence length="195" mass="21903">MDLTIVLLPMPMVWGLQMTTRRKIELTITFALGFLVCIVTIVRLILSIHMNLDDFTYGITKIAIVTILEPLLGIIIACLPLFPPTVKRITGYSKETNSETRNVLSSSMARLRLKRSRNPAFQRFNDSSLLSDLEHNKTQIDASDAISKPDSLVDGRSPFAAVEVPPPHSSIHMKQEWEVRSDEARNLDGKLRTST</sequence>
<evidence type="ECO:0000259" key="8">
    <source>
        <dbReference type="Pfam" id="PF20684"/>
    </source>
</evidence>